<protein>
    <submittedName>
        <fullName evidence="1">Uncharacterized protein</fullName>
    </submittedName>
</protein>
<gene>
    <name evidence="1" type="ORF">ES332_A05G137400v1</name>
</gene>
<name>A0A5D2QHZ5_GOSTO</name>
<sequence length="71" mass="7992">MKSFIYQYPLKIFLNFLRLTLLISVSPSSDEYTLDAVPTVVLLLFTTFLYQKMGILESPVSGSLDLRGSLS</sequence>
<accession>A0A5D2QHZ5</accession>
<dbReference type="EMBL" id="CM017614">
    <property type="protein sequence ID" value="TYI26824.1"/>
    <property type="molecule type" value="Genomic_DNA"/>
</dbReference>
<proteinExistence type="predicted"/>
<dbReference type="Proteomes" id="UP000322667">
    <property type="component" value="Chromosome A05"/>
</dbReference>
<reference evidence="1 2" key="1">
    <citation type="submission" date="2019-07" db="EMBL/GenBank/DDBJ databases">
        <title>WGS assembly of Gossypium tomentosum.</title>
        <authorList>
            <person name="Chen Z.J."/>
            <person name="Sreedasyam A."/>
            <person name="Ando A."/>
            <person name="Song Q."/>
            <person name="De L."/>
            <person name="Hulse-Kemp A."/>
            <person name="Ding M."/>
            <person name="Ye W."/>
            <person name="Kirkbride R."/>
            <person name="Jenkins J."/>
            <person name="Plott C."/>
            <person name="Lovell J."/>
            <person name="Lin Y.-M."/>
            <person name="Vaughn R."/>
            <person name="Liu B."/>
            <person name="Li W."/>
            <person name="Simpson S."/>
            <person name="Scheffler B."/>
            <person name="Saski C."/>
            <person name="Grover C."/>
            <person name="Hu G."/>
            <person name="Conover J."/>
            <person name="Carlson J."/>
            <person name="Shu S."/>
            <person name="Boston L."/>
            <person name="Williams M."/>
            <person name="Peterson D."/>
            <person name="Mcgee K."/>
            <person name="Jones D."/>
            <person name="Wendel J."/>
            <person name="Stelly D."/>
            <person name="Grimwood J."/>
            <person name="Schmutz J."/>
        </authorList>
    </citation>
    <scope>NUCLEOTIDE SEQUENCE [LARGE SCALE GENOMIC DNA]</scope>
    <source>
        <strain evidence="1">7179.01</strain>
    </source>
</reference>
<evidence type="ECO:0000313" key="1">
    <source>
        <dbReference type="EMBL" id="TYI26824.1"/>
    </source>
</evidence>
<evidence type="ECO:0000313" key="2">
    <source>
        <dbReference type="Proteomes" id="UP000322667"/>
    </source>
</evidence>
<keyword evidence="2" id="KW-1185">Reference proteome</keyword>
<organism evidence="1 2">
    <name type="scientific">Gossypium tomentosum</name>
    <name type="common">Hawaiian cotton</name>
    <name type="synonym">Gossypium sandvicense</name>
    <dbReference type="NCBI Taxonomy" id="34277"/>
    <lineage>
        <taxon>Eukaryota</taxon>
        <taxon>Viridiplantae</taxon>
        <taxon>Streptophyta</taxon>
        <taxon>Embryophyta</taxon>
        <taxon>Tracheophyta</taxon>
        <taxon>Spermatophyta</taxon>
        <taxon>Magnoliopsida</taxon>
        <taxon>eudicotyledons</taxon>
        <taxon>Gunneridae</taxon>
        <taxon>Pentapetalae</taxon>
        <taxon>rosids</taxon>
        <taxon>malvids</taxon>
        <taxon>Malvales</taxon>
        <taxon>Malvaceae</taxon>
        <taxon>Malvoideae</taxon>
        <taxon>Gossypium</taxon>
    </lineage>
</organism>
<dbReference type="AlphaFoldDB" id="A0A5D2QHZ5"/>